<evidence type="ECO:0000313" key="1">
    <source>
        <dbReference type="EMBL" id="PKK68308.1"/>
    </source>
</evidence>
<name>A0A2N1N360_9GLOM</name>
<comment type="caution">
    <text evidence="1">The sequence shown here is derived from an EMBL/GenBank/DDBJ whole genome shotgun (WGS) entry which is preliminary data.</text>
</comment>
<gene>
    <name evidence="1" type="ORF">RhiirC2_782425</name>
</gene>
<accession>A0A2N1N360</accession>
<evidence type="ECO:0000313" key="2">
    <source>
        <dbReference type="Proteomes" id="UP000233469"/>
    </source>
</evidence>
<dbReference type="Proteomes" id="UP000233469">
    <property type="component" value="Unassembled WGS sequence"/>
</dbReference>
<proteinExistence type="predicted"/>
<reference evidence="1 2" key="2">
    <citation type="submission" date="2017-10" db="EMBL/GenBank/DDBJ databases">
        <title>Extensive intraspecific genome diversity in a model arbuscular mycorrhizal fungus.</title>
        <authorList>
            <person name="Chen E.C.H."/>
            <person name="Morin E."/>
            <person name="Baudet D."/>
            <person name="Noel J."/>
            <person name="Ndikumana S."/>
            <person name="Charron P."/>
            <person name="St-Onge C."/>
            <person name="Giorgi J."/>
            <person name="Grigoriev I.V."/>
            <person name="Roux C."/>
            <person name="Martin F.M."/>
            <person name="Corradi N."/>
        </authorList>
    </citation>
    <scope>NUCLEOTIDE SEQUENCE [LARGE SCALE GENOMIC DNA]</scope>
    <source>
        <strain evidence="1 2">C2</strain>
    </source>
</reference>
<reference evidence="1 2" key="1">
    <citation type="submission" date="2016-04" db="EMBL/GenBank/DDBJ databases">
        <title>Genome analyses suggest a sexual origin of heterokaryosis in a supposedly ancient asexual fungus.</title>
        <authorList>
            <person name="Ropars J."/>
            <person name="Sedzielewska K."/>
            <person name="Noel J."/>
            <person name="Charron P."/>
            <person name="Farinelli L."/>
            <person name="Marton T."/>
            <person name="Kruger M."/>
            <person name="Pelin A."/>
            <person name="Brachmann A."/>
            <person name="Corradi N."/>
        </authorList>
    </citation>
    <scope>NUCLEOTIDE SEQUENCE [LARGE SCALE GENOMIC DNA]</scope>
    <source>
        <strain evidence="1 2">C2</strain>
    </source>
</reference>
<organism evidence="1 2">
    <name type="scientific">Rhizophagus irregularis</name>
    <dbReference type="NCBI Taxonomy" id="588596"/>
    <lineage>
        <taxon>Eukaryota</taxon>
        <taxon>Fungi</taxon>
        <taxon>Fungi incertae sedis</taxon>
        <taxon>Mucoromycota</taxon>
        <taxon>Glomeromycotina</taxon>
        <taxon>Glomeromycetes</taxon>
        <taxon>Glomerales</taxon>
        <taxon>Glomeraceae</taxon>
        <taxon>Rhizophagus</taxon>
    </lineage>
</organism>
<sequence>MKSQCQKRHKQRWCYDKKFQSQKFLENSANIQSVMGEKSMGMVTYTMKKKKVHFKVRIMDLAADRSLITETENLIHEIKRGIVNKKWWTLCKIKGQQKHLGIIKDLKRKKKKKDEVQRGMTT</sequence>
<dbReference type="AlphaFoldDB" id="A0A2N1N360"/>
<dbReference type="EMBL" id="LLXL01000855">
    <property type="protein sequence ID" value="PKK68308.1"/>
    <property type="molecule type" value="Genomic_DNA"/>
</dbReference>
<protein>
    <submittedName>
        <fullName evidence="1">Uncharacterized protein</fullName>
    </submittedName>
</protein>